<feature type="compositionally biased region" description="Low complexity" evidence="2">
    <location>
        <begin position="340"/>
        <end position="354"/>
    </location>
</feature>
<evidence type="ECO:0000259" key="3">
    <source>
        <dbReference type="PROSITE" id="PS50157"/>
    </source>
</evidence>
<dbReference type="EMBL" id="MJFZ01000427">
    <property type="protein sequence ID" value="RAW29430.1"/>
    <property type="molecule type" value="Genomic_DNA"/>
</dbReference>
<dbReference type="Gene3D" id="3.30.160.60">
    <property type="entry name" value="Classic Zinc Finger"/>
    <property type="match status" value="1"/>
</dbReference>
<feature type="compositionally biased region" description="Polar residues" evidence="2">
    <location>
        <begin position="199"/>
        <end position="212"/>
    </location>
</feature>
<protein>
    <recommendedName>
        <fullName evidence="3">C2H2-type domain-containing protein</fullName>
    </recommendedName>
</protein>
<feature type="compositionally biased region" description="Basic residues" evidence="2">
    <location>
        <begin position="255"/>
        <end position="284"/>
    </location>
</feature>
<evidence type="ECO:0000256" key="2">
    <source>
        <dbReference type="SAM" id="MobiDB-lite"/>
    </source>
</evidence>
<keyword evidence="5" id="KW-1185">Reference proteome</keyword>
<proteinExistence type="predicted"/>
<sequence length="619" mass="66755">MSTYPSHAPVPDLQESTLEEAHTSAERNAPAPRTRRSSANPPLPTMKPKAKQHKPRVDADVTMSDVSRPRRAKKTDKFNNLTIETQHLKDNAEPEAEKVAPPSSSKKRRRRPAAEIDRKYKCTVADCPKAYGSEGSLIHHQKVKHPELLEAEAQEKKETQVGTFLLPLHNAPRNVTIRPATPLVAFSTDPAMLISNQSTNDSNVLASPTDISPPSAKAPRRNLRSRSNSEPVALIEAVATPMLSIAAPSSNPIKIRARTPRKPRRVATPHPKKPAATARRTKIRSKSESLPEMAAPFQPLEELKMPVSHRSDSAASAHEAILPLNNIDSGGRGSFEWPPSSISASRHHSTSLSSDDQAIDSDILSVLANCDDIGDPSVLDFGGGPPSTSSYHSNTSFADSEDTEMLPVGMECFKIAENSTLPTEEPQPFVMNEPEAELGLNAFAALGDDWANALHLSNHLEKMSMAQVDSPPPSLESFGVRDASVGRLRSASDPVHVAHPGGLNHCSSMPLELFPPKRGLSTGGDEIIGQMEQNANFQHWFGGSSVLEPAKVANNSQQMLWLSSDADVATAANAPPTSAALDALLQHDDALEWKAANVFEGDADVDYALNEAGMPSTLL</sequence>
<feature type="region of interest" description="Disordered" evidence="2">
    <location>
        <begin position="199"/>
        <end position="228"/>
    </location>
</feature>
<feature type="region of interest" description="Disordered" evidence="2">
    <location>
        <begin position="250"/>
        <end position="297"/>
    </location>
</feature>
<dbReference type="InterPro" id="IPR013087">
    <property type="entry name" value="Znf_C2H2_type"/>
</dbReference>
<dbReference type="OrthoDB" id="21530at2759"/>
<keyword evidence="1" id="KW-0862">Zinc</keyword>
<dbReference type="PROSITE" id="PS50157">
    <property type="entry name" value="ZINC_FINGER_C2H2_2"/>
    <property type="match status" value="1"/>
</dbReference>
<feature type="region of interest" description="Disordered" evidence="2">
    <location>
        <begin position="1"/>
        <end position="114"/>
    </location>
</feature>
<evidence type="ECO:0000313" key="4">
    <source>
        <dbReference type="EMBL" id="RAW29430.1"/>
    </source>
</evidence>
<dbReference type="SMART" id="SM00355">
    <property type="entry name" value="ZnF_C2H2"/>
    <property type="match status" value="1"/>
</dbReference>
<accession>A0A329RYP4</accession>
<gene>
    <name evidence="4" type="ORF">PC110_g14205</name>
</gene>
<evidence type="ECO:0000256" key="1">
    <source>
        <dbReference type="PROSITE-ProRule" id="PRU00042"/>
    </source>
</evidence>
<dbReference type="Proteomes" id="UP000251314">
    <property type="component" value="Unassembled WGS sequence"/>
</dbReference>
<feature type="compositionally biased region" description="Basic and acidic residues" evidence="2">
    <location>
        <begin position="86"/>
        <end position="98"/>
    </location>
</feature>
<feature type="region of interest" description="Disordered" evidence="2">
    <location>
        <begin position="327"/>
        <end position="355"/>
    </location>
</feature>
<dbReference type="AlphaFoldDB" id="A0A329RYP4"/>
<feature type="domain" description="C2H2-type" evidence="3">
    <location>
        <begin position="120"/>
        <end position="145"/>
    </location>
</feature>
<keyword evidence="1" id="KW-0863">Zinc-finger</keyword>
<evidence type="ECO:0000313" key="5">
    <source>
        <dbReference type="Proteomes" id="UP000251314"/>
    </source>
</evidence>
<reference evidence="4 5" key="1">
    <citation type="submission" date="2018-01" db="EMBL/GenBank/DDBJ databases">
        <title>Draft genome of the strawberry crown rot pathogen Phytophthora cactorum.</title>
        <authorList>
            <person name="Armitage A.D."/>
            <person name="Lysoe E."/>
            <person name="Nellist C.F."/>
            <person name="Harrison R.J."/>
            <person name="Brurberg M.B."/>
        </authorList>
    </citation>
    <scope>NUCLEOTIDE SEQUENCE [LARGE SCALE GENOMIC DNA]</scope>
    <source>
        <strain evidence="4 5">10300</strain>
    </source>
</reference>
<dbReference type="PROSITE" id="PS00028">
    <property type="entry name" value="ZINC_FINGER_C2H2_1"/>
    <property type="match status" value="1"/>
</dbReference>
<dbReference type="GO" id="GO:0008270">
    <property type="term" value="F:zinc ion binding"/>
    <property type="evidence" value="ECO:0007669"/>
    <property type="project" value="UniProtKB-KW"/>
</dbReference>
<organism evidence="4 5">
    <name type="scientific">Phytophthora cactorum</name>
    <dbReference type="NCBI Taxonomy" id="29920"/>
    <lineage>
        <taxon>Eukaryota</taxon>
        <taxon>Sar</taxon>
        <taxon>Stramenopiles</taxon>
        <taxon>Oomycota</taxon>
        <taxon>Peronosporomycetes</taxon>
        <taxon>Peronosporales</taxon>
        <taxon>Peronosporaceae</taxon>
        <taxon>Phytophthora</taxon>
    </lineage>
</organism>
<name>A0A329RYP4_9STRA</name>
<comment type="caution">
    <text evidence="4">The sequence shown here is derived from an EMBL/GenBank/DDBJ whole genome shotgun (WGS) entry which is preliminary data.</text>
</comment>
<dbReference type="VEuPathDB" id="FungiDB:PC110_g14205"/>
<keyword evidence="1" id="KW-0479">Metal-binding</keyword>